<keyword evidence="2" id="KW-1185">Reference proteome</keyword>
<dbReference type="AlphaFoldDB" id="A0A2M6UC20"/>
<proteinExistence type="predicted"/>
<evidence type="ECO:0000313" key="2">
    <source>
        <dbReference type="Proteomes" id="UP000228930"/>
    </source>
</evidence>
<reference evidence="1 2" key="1">
    <citation type="submission" date="2015-06" db="EMBL/GenBank/DDBJ databases">
        <title>Comparative genome analysis of nirS-carrying Bradyrhizobium sp. strains.</title>
        <authorList>
            <person name="Ishii S."/>
            <person name="Jang J."/>
            <person name="Nishizawa T."/>
            <person name="Senoo K."/>
        </authorList>
    </citation>
    <scope>NUCLEOTIDE SEQUENCE [LARGE SCALE GENOMIC DNA]</scope>
    <source>
        <strain evidence="1 2">TSA1</strain>
    </source>
</reference>
<gene>
    <name evidence="1" type="ORF">TSA1_15905</name>
</gene>
<organism evidence="1 2">
    <name type="scientific">Bradyrhizobium nitroreducens</name>
    <dbReference type="NCBI Taxonomy" id="709803"/>
    <lineage>
        <taxon>Bacteria</taxon>
        <taxon>Pseudomonadati</taxon>
        <taxon>Pseudomonadota</taxon>
        <taxon>Alphaproteobacteria</taxon>
        <taxon>Hyphomicrobiales</taxon>
        <taxon>Nitrobacteraceae</taxon>
        <taxon>Bradyrhizobium</taxon>
    </lineage>
</organism>
<sequence>MVGKPGAELEFTPLSNLSIIVSDVDQTVSFQDKILSITKITPLLVGFSSQYANGKPTISGRIDRLTKSVEIEWTYENVGENTHWELKCRPEGPFRDWG</sequence>
<comment type="caution">
    <text evidence="1">The sequence shown here is derived from an EMBL/GenBank/DDBJ whole genome shotgun (WGS) entry which is preliminary data.</text>
</comment>
<dbReference type="EMBL" id="LFJC01000003">
    <property type="protein sequence ID" value="PIT02078.1"/>
    <property type="molecule type" value="Genomic_DNA"/>
</dbReference>
<accession>A0A2M6UC20</accession>
<dbReference type="Proteomes" id="UP000228930">
    <property type="component" value="Unassembled WGS sequence"/>
</dbReference>
<evidence type="ECO:0000313" key="1">
    <source>
        <dbReference type="EMBL" id="PIT02078.1"/>
    </source>
</evidence>
<name>A0A2M6UC20_9BRAD</name>
<protein>
    <submittedName>
        <fullName evidence="1">Uncharacterized protein</fullName>
    </submittedName>
</protein>